<keyword evidence="3" id="KW-0547">Nucleotide-binding</keyword>
<feature type="transmembrane region" description="Helical" evidence="8">
    <location>
        <begin position="819"/>
        <end position="843"/>
    </location>
</feature>
<evidence type="ECO:0000313" key="12">
    <source>
        <dbReference type="Proteomes" id="UP001596223"/>
    </source>
</evidence>
<dbReference type="InterPro" id="IPR039421">
    <property type="entry name" value="Type_1_exporter"/>
</dbReference>
<evidence type="ECO:0000256" key="8">
    <source>
        <dbReference type="SAM" id="Phobius"/>
    </source>
</evidence>
<evidence type="ECO:0000313" key="11">
    <source>
        <dbReference type="EMBL" id="MFC6013847.1"/>
    </source>
</evidence>
<evidence type="ECO:0000256" key="3">
    <source>
        <dbReference type="ARBA" id="ARBA00022741"/>
    </source>
</evidence>
<dbReference type="GO" id="GO:0005524">
    <property type="term" value="F:ATP binding"/>
    <property type="evidence" value="ECO:0007669"/>
    <property type="project" value="UniProtKB-KW"/>
</dbReference>
<dbReference type="CDD" id="cd18543">
    <property type="entry name" value="ABC_6TM_Rv0194_D1_like"/>
    <property type="match status" value="1"/>
</dbReference>
<accession>A0ABW1JWH8</accession>
<dbReference type="SUPFAM" id="SSF52540">
    <property type="entry name" value="P-loop containing nucleoside triphosphate hydrolases"/>
    <property type="match status" value="2"/>
</dbReference>
<dbReference type="CDD" id="cd18546">
    <property type="entry name" value="ABC_6TM_Rv0194_D2_like"/>
    <property type="match status" value="1"/>
</dbReference>
<keyword evidence="4 11" id="KW-0067">ATP-binding</keyword>
<organism evidence="11 12">
    <name type="scientific">Nocardia lasii</name>
    <dbReference type="NCBI Taxonomy" id="1616107"/>
    <lineage>
        <taxon>Bacteria</taxon>
        <taxon>Bacillati</taxon>
        <taxon>Actinomycetota</taxon>
        <taxon>Actinomycetes</taxon>
        <taxon>Mycobacteriales</taxon>
        <taxon>Nocardiaceae</taxon>
        <taxon>Nocardia</taxon>
    </lineage>
</organism>
<protein>
    <submittedName>
        <fullName evidence="11">ABC transporter ATP-binding protein</fullName>
    </submittedName>
</protein>
<feature type="region of interest" description="Disordered" evidence="7">
    <location>
        <begin position="314"/>
        <end position="364"/>
    </location>
</feature>
<feature type="transmembrane region" description="Helical" evidence="8">
    <location>
        <begin position="707"/>
        <end position="730"/>
    </location>
</feature>
<evidence type="ECO:0000256" key="6">
    <source>
        <dbReference type="ARBA" id="ARBA00023136"/>
    </source>
</evidence>
<dbReference type="Gene3D" id="3.40.50.300">
    <property type="entry name" value="P-loop containing nucleotide triphosphate hydrolases"/>
    <property type="match status" value="2"/>
</dbReference>
<comment type="subcellular location">
    <subcellularLocation>
        <location evidence="1">Cell membrane</location>
        <topology evidence="1">Multi-pass membrane protein</topology>
    </subcellularLocation>
</comment>
<keyword evidence="2 8" id="KW-0812">Transmembrane</keyword>
<evidence type="ECO:0000256" key="1">
    <source>
        <dbReference type="ARBA" id="ARBA00004651"/>
    </source>
</evidence>
<feature type="domain" description="ABC transmembrane type-1" evidence="10">
    <location>
        <begin position="710"/>
        <end position="992"/>
    </location>
</feature>
<dbReference type="SUPFAM" id="SSF90123">
    <property type="entry name" value="ABC transporter transmembrane region"/>
    <property type="match status" value="2"/>
</dbReference>
<feature type="transmembrane region" description="Helical" evidence="8">
    <location>
        <begin position="742"/>
        <end position="763"/>
    </location>
</feature>
<dbReference type="Pfam" id="PF00664">
    <property type="entry name" value="ABC_membrane"/>
    <property type="match status" value="2"/>
</dbReference>
<evidence type="ECO:0000256" key="7">
    <source>
        <dbReference type="SAM" id="MobiDB-lite"/>
    </source>
</evidence>
<feature type="transmembrane region" description="Helical" evidence="8">
    <location>
        <begin position="47"/>
        <end position="68"/>
    </location>
</feature>
<reference evidence="12" key="1">
    <citation type="journal article" date="2019" name="Int. J. Syst. Evol. Microbiol.">
        <title>The Global Catalogue of Microorganisms (GCM) 10K type strain sequencing project: providing services to taxonomists for standard genome sequencing and annotation.</title>
        <authorList>
            <consortium name="The Broad Institute Genomics Platform"/>
            <consortium name="The Broad Institute Genome Sequencing Center for Infectious Disease"/>
            <person name="Wu L."/>
            <person name="Ma J."/>
        </authorList>
    </citation>
    <scope>NUCLEOTIDE SEQUENCE [LARGE SCALE GENOMIC DNA]</scope>
    <source>
        <strain evidence="12">CCUG 36956</strain>
    </source>
</reference>
<evidence type="ECO:0000256" key="5">
    <source>
        <dbReference type="ARBA" id="ARBA00022989"/>
    </source>
</evidence>
<sequence>MRSDWIRYLTRRCLEHRRLVILAYTGALAAALLTATLPLVVRHVVDTLSATAASVTPWVVLLLVLGVARFGASYARRVASSELSLGVQHDLRGDLFAALLRLSGREQAQLRTGQVVSRAITDVTLIQMFLQLIPMIAGNVALLVAVLALMTVMSPALTLIALLVLPGLWVVTRRSQRQLFPANWDAQARAAEVAMQVEAAVAGVRVVKGFGQERYELDQLSASARVLYRSRLRVARITSRFTPVVQAVPAAGQALILVVGGLLALSQSITLGTFLAFMTYLSAFVGPVRQFSMLLTVSQQGKASLDRVREVIEAPGDTGSSDPARESAGAAPVDATRGRVGARTELGTPGVVGTRGASETEPPSIEFDSVTFGFDDTPILDGLDLRIGSGETVAIAGGAGSGKTILVSLLPALLEPDSGAVLFDGVDLRELADPRAQVAMVFEDTHLMADSIRANVAYGRPDASDEQVWHALFLAAADEFVTALPQGLDTTIGERGQRLSGGQRQRIALARALLTEAPVLVLDDATSAIDAQVEELIYQRIAAEVRRRTTIVVAHRISTQSLADRVAVLDGGRVAELGTLRELQRSGELFRALFTPPEVVGIGVDPQHDTARVATEELWVAPDVDADDDRTMEHLARAFARRSAGAPAGGGGGVAGGMMASAPPSGDIVALLDRLPPVSGEPEVDRSFSHTPDTAFSLPRLLRPFTWPLLAGLGLVGLDAVAQVLIPFLVRYGIDHGVLAGARNVVIGAAALAIVVVVVDWAISVAQVRVTGRVGERLLYGLRLKTFAHLQRLGLQYYERELGGRIMTRMTTDIDGLSAFLQTGLATALTSTVTIAGVVTALLVIDAELAVVVLVLLPVLGVATVAFRRASVPAYNLARERVSAVNAYLQENVDNITVTQAFRRESVNQNEFEGRSWAYRNARLRSQVLMAVFFPCIELMSVIATAAVLAVGVHQVRDDVLTAGTLIAFLLYIELLFAPIQQLSQVFDSYQQAVVGVDRIGELLRTPVDTPEADDPLPVTGLDGAIELRAVSFGYSSRTRTVLDGIDLRIEPGQKVALVGETGAGKSTLVKLLARYYDPTGGAVLVDGVDIRRYRLRDFRKRLGVVPQEPFLFGDTVREAIAYGRPEAAPADIEWAARAVGAHEMIAALEHGYHQPIGAHGRSLSAGQRQLLALARAQLIDPDILILDEATASLDLATEARVRAAVDVLTAGRTTIVVAHRLATAADADLIVVVGGGALVQVGTHAELVAVDGAYRRLWAAYVGEDTRHDNAVGGSLSGEDDTPRRVDDAAQRISS</sequence>
<evidence type="ECO:0000256" key="4">
    <source>
        <dbReference type="ARBA" id="ARBA00022840"/>
    </source>
</evidence>
<dbReference type="EMBL" id="JBHSQN010000015">
    <property type="protein sequence ID" value="MFC6013847.1"/>
    <property type="molecule type" value="Genomic_DNA"/>
</dbReference>
<feature type="transmembrane region" description="Helical" evidence="8">
    <location>
        <begin position="928"/>
        <end position="954"/>
    </location>
</feature>
<feature type="domain" description="ABC transmembrane type-1" evidence="10">
    <location>
        <begin position="27"/>
        <end position="300"/>
    </location>
</feature>
<dbReference type="InterPro" id="IPR027417">
    <property type="entry name" value="P-loop_NTPase"/>
</dbReference>
<feature type="region of interest" description="Disordered" evidence="7">
    <location>
        <begin position="1271"/>
        <end position="1296"/>
    </location>
</feature>
<dbReference type="InterPro" id="IPR017871">
    <property type="entry name" value="ABC_transporter-like_CS"/>
</dbReference>
<dbReference type="Proteomes" id="UP001596223">
    <property type="component" value="Unassembled WGS sequence"/>
</dbReference>
<dbReference type="PANTHER" id="PTHR24221:SF629">
    <property type="entry name" value="MULTIDRUG EFFLUX ATP-BINDING_PERMEASE PROTEIN RV0194"/>
    <property type="match status" value="1"/>
</dbReference>
<comment type="caution">
    <text evidence="11">The sequence shown here is derived from an EMBL/GenBank/DDBJ whole genome shotgun (WGS) entry which is preliminary data.</text>
</comment>
<keyword evidence="5 8" id="KW-1133">Transmembrane helix</keyword>
<evidence type="ECO:0000259" key="10">
    <source>
        <dbReference type="PROSITE" id="PS50929"/>
    </source>
</evidence>
<feature type="transmembrane region" description="Helical" evidence="8">
    <location>
        <begin position="156"/>
        <end position="172"/>
    </location>
</feature>
<dbReference type="PROSITE" id="PS50929">
    <property type="entry name" value="ABC_TM1F"/>
    <property type="match status" value="2"/>
</dbReference>
<feature type="transmembrane region" description="Helical" evidence="8">
    <location>
        <begin position="960"/>
        <end position="980"/>
    </location>
</feature>
<dbReference type="Gene3D" id="1.20.1560.10">
    <property type="entry name" value="ABC transporter type 1, transmembrane domain"/>
    <property type="match status" value="2"/>
</dbReference>
<keyword evidence="6 8" id="KW-0472">Membrane</keyword>
<keyword evidence="12" id="KW-1185">Reference proteome</keyword>
<evidence type="ECO:0000256" key="2">
    <source>
        <dbReference type="ARBA" id="ARBA00022692"/>
    </source>
</evidence>
<dbReference type="PROSITE" id="PS00211">
    <property type="entry name" value="ABC_TRANSPORTER_1"/>
    <property type="match status" value="1"/>
</dbReference>
<feature type="transmembrane region" description="Helical" evidence="8">
    <location>
        <begin position="21"/>
        <end position="41"/>
    </location>
</feature>
<dbReference type="Pfam" id="PF00005">
    <property type="entry name" value="ABC_tran"/>
    <property type="match status" value="2"/>
</dbReference>
<feature type="domain" description="ABC transporter" evidence="9">
    <location>
        <begin position="1028"/>
        <end position="1261"/>
    </location>
</feature>
<feature type="domain" description="ABC transporter" evidence="9">
    <location>
        <begin position="365"/>
        <end position="596"/>
    </location>
</feature>
<dbReference type="InterPro" id="IPR003439">
    <property type="entry name" value="ABC_transporter-like_ATP-bd"/>
</dbReference>
<name>A0ABW1JWH8_9NOCA</name>
<dbReference type="InterPro" id="IPR036640">
    <property type="entry name" value="ABC1_TM_sf"/>
</dbReference>
<dbReference type="InterPro" id="IPR011527">
    <property type="entry name" value="ABC1_TM_dom"/>
</dbReference>
<dbReference type="PANTHER" id="PTHR24221">
    <property type="entry name" value="ATP-BINDING CASSETTE SUB-FAMILY B"/>
    <property type="match status" value="1"/>
</dbReference>
<feature type="transmembrane region" description="Helical" evidence="8">
    <location>
        <begin position="128"/>
        <end position="150"/>
    </location>
</feature>
<proteinExistence type="predicted"/>
<evidence type="ECO:0000259" key="9">
    <source>
        <dbReference type="PROSITE" id="PS50893"/>
    </source>
</evidence>
<dbReference type="PROSITE" id="PS50893">
    <property type="entry name" value="ABC_TRANSPORTER_2"/>
    <property type="match status" value="2"/>
</dbReference>
<feature type="compositionally biased region" description="Basic and acidic residues" evidence="7">
    <location>
        <begin position="1282"/>
        <end position="1296"/>
    </location>
</feature>
<dbReference type="InterPro" id="IPR003593">
    <property type="entry name" value="AAA+_ATPase"/>
</dbReference>
<feature type="transmembrane region" description="Helical" evidence="8">
    <location>
        <begin position="849"/>
        <end position="867"/>
    </location>
</feature>
<dbReference type="SMART" id="SM00382">
    <property type="entry name" value="AAA"/>
    <property type="match status" value="2"/>
</dbReference>
<dbReference type="RefSeq" id="WP_378608991.1">
    <property type="nucleotide sequence ID" value="NZ_JBHSQN010000015.1"/>
</dbReference>
<gene>
    <name evidence="11" type="ORF">ACFP3H_22565</name>
</gene>